<feature type="domain" description="Phage tail assembly chaperone-like" evidence="2">
    <location>
        <begin position="82"/>
        <end position="140"/>
    </location>
</feature>
<evidence type="ECO:0008006" key="5">
    <source>
        <dbReference type="Google" id="ProtNLM"/>
    </source>
</evidence>
<dbReference type="InterPro" id="IPR019094">
    <property type="entry name" value="Phage_SP-beta_YorD"/>
</dbReference>
<gene>
    <name evidence="3" type="ORF">BCO71171_04271</name>
</gene>
<protein>
    <recommendedName>
        <fullName evidence="5">Phage tail protein</fullName>
    </recommendedName>
</protein>
<reference evidence="3 4" key="1">
    <citation type="submission" date="2019-09" db="EMBL/GenBank/DDBJ databases">
        <authorList>
            <person name="Depoorter E."/>
        </authorList>
    </citation>
    <scope>NUCLEOTIDE SEQUENCE [LARGE SCALE GENOMIC DNA]</scope>
    <source>
        <strain evidence="3">R-71171</strain>
    </source>
</reference>
<evidence type="ECO:0000259" key="2">
    <source>
        <dbReference type="Pfam" id="PF16778"/>
    </source>
</evidence>
<accession>A0A6P2ZT27</accession>
<organism evidence="3 4">
    <name type="scientific">Burkholderia contaminans</name>
    <dbReference type="NCBI Taxonomy" id="488447"/>
    <lineage>
        <taxon>Bacteria</taxon>
        <taxon>Pseudomonadati</taxon>
        <taxon>Pseudomonadota</taxon>
        <taxon>Betaproteobacteria</taxon>
        <taxon>Burkholderiales</taxon>
        <taxon>Burkholderiaceae</taxon>
        <taxon>Burkholderia</taxon>
        <taxon>Burkholderia cepacia complex</taxon>
    </lineage>
</organism>
<sequence>MTSNTMLHVEQAAFILAKKFPQLVRCKDYWVAHPVDEQTYEQTKTAWVPIWTPTDIAPPTPTDLLRWWPEFQEEFELADATASVRRRRDELLAQVDPLVERAADAGQAELETALRRYRAELRNVPQQAGFPLNVVWPQSPTQLN</sequence>
<dbReference type="EMBL" id="CABVQT010000011">
    <property type="protein sequence ID" value="VWD35788.1"/>
    <property type="molecule type" value="Genomic_DNA"/>
</dbReference>
<dbReference type="RefSeq" id="WP_174974827.1">
    <property type="nucleotide sequence ID" value="NZ_CABVQT010000011.1"/>
</dbReference>
<evidence type="ECO:0000259" key="1">
    <source>
        <dbReference type="Pfam" id="PF09636"/>
    </source>
</evidence>
<dbReference type="Proteomes" id="UP000494182">
    <property type="component" value="Unassembled WGS sequence"/>
</dbReference>
<dbReference type="InterPro" id="IPR031893">
    <property type="entry name" value="Phage_tail_APC"/>
</dbReference>
<dbReference type="Pfam" id="PF16778">
    <property type="entry name" value="Phage_tail_APC"/>
    <property type="match status" value="1"/>
</dbReference>
<proteinExistence type="predicted"/>
<name>A0A6P2ZT27_9BURK</name>
<dbReference type="Pfam" id="PF09636">
    <property type="entry name" value="XkdW"/>
    <property type="match status" value="1"/>
</dbReference>
<evidence type="ECO:0000313" key="3">
    <source>
        <dbReference type="EMBL" id="VWD35788.1"/>
    </source>
</evidence>
<evidence type="ECO:0000313" key="4">
    <source>
        <dbReference type="Proteomes" id="UP000494182"/>
    </source>
</evidence>
<feature type="domain" description="Bacteriophage SP-beta YorD" evidence="1">
    <location>
        <begin position="13"/>
        <end position="74"/>
    </location>
</feature>
<dbReference type="AlphaFoldDB" id="A0A6P2ZT27"/>